<feature type="signal peptide" evidence="2">
    <location>
        <begin position="1"/>
        <end position="21"/>
    </location>
</feature>
<evidence type="ECO:0000256" key="1">
    <source>
        <dbReference type="SAM" id="MobiDB-lite"/>
    </source>
</evidence>
<reference evidence="3" key="1">
    <citation type="submission" date="2022-11" db="EMBL/GenBank/DDBJ databases">
        <title>WGS of Natronobacillus azotifigens 24KS-1, an anaerobic diazotrophic haloalkaliphile from soda-rich habitats.</title>
        <authorList>
            <person name="Sorokin D.Y."/>
            <person name="Merkel A.Y."/>
        </authorList>
    </citation>
    <scope>NUCLEOTIDE SEQUENCE</scope>
    <source>
        <strain evidence="3">24KS-1</strain>
    </source>
</reference>
<protein>
    <submittedName>
        <fullName evidence="3">Uncharacterized protein</fullName>
    </submittedName>
</protein>
<dbReference type="AlphaFoldDB" id="A0A9J6RAZ7"/>
<name>A0A9J6RAZ7_9BACI</name>
<feature type="chain" id="PRO_5039914074" evidence="2">
    <location>
        <begin position="22"/>
        <end position="351"/>
    </location>
</feature>
<comment type="caution">
    <text evidence="3">The sequence shown here is derived from an EMBL/GenBank/DDBJ whole genome shotgun (WGS) entry which is preliminary data.</text>
</comment>
<feature type="compositionally biased region" description="Acidic residues" evidence="1">
    <location>
        <begin position="24"/>
        <end position="34"/>
    </location>
</feature>
<dbReference type="EMBL" id="JAPRAT010000009">
    <property type="protein sequence ID" value="MCZ0702850.1"/>
    <property type="molecule type" value="Genomic_DNA"/>
</dbReference>
<proteinExistence type="predicted"/>
<feature type="compositionally biased region" description="Acidic residues" evidence="1">
    <location>
        <begin position="49"/>
        <end position="71"/>
    </location>
</feature>
<keyword evidence="4" id="KW-1185">Reference proteome</keyword>
<dbReference type="RefSeq" id="WP_268779620.1">
    <property type="nucleotide sequence ID" value="NZ_JAPRAT010000009.1"/>
</dbReference>
<accession>A0A9J6RAZ7</accession>
<keyword evidence="2" id="KW-0732">Signal</keyword>
<organism evidence="3 4">
    <name type="scientific">Natronobacillus azotifigens</name>
    <dbReference type="NCBI Taxonomy" id="472978"/>
    <lineage>
        <taxon>Bacteria</taxon>
        <taxon>Bacillati</taxon>
        <taxon>Bacillota</taxon>
        <taxon>Bacilli</taxon>
        <taxon>Bacillales</taxon>
        <taxon>Bacillaceae</taxon>
        <taxon>Natronobacillus</taxon>
    </lineage>
</organism>
<feature type="compositionally biased region" description="Basic and acidic residues" evidence="1">
    <location>
        <begin position="35"/>
        <end position="48"/>
    </location>
</feature>
<dbReference type="PROSITE" id="PS51257">
    <property type="entry name" value="PROKAR_LIPOPROTEIN"/>
    <property type="match status" value="1"/>
</dbReference>
<feature type="region of interest" description="Disordered" evidence="1">
    <location>
        <begin position="24"/>
        <end position="71"/>
    </location>
</feature>
<evidence type="ECO:0000313" key="4">
    <source>
        <dbReference type="Proteomes" id="UP001084197"/>
    </source>
</evidence>
<sequence length="351" mass="40151">MKQLLSLLVLLVLLTGCITIGDDEEGSANEQDNDNTEHVQENTDREETDHNDEEADELEEDEREEEVGEPTFEDELRLFDVDTIYLELEEYGYDSDQQIAFEYNNILFVKADLVAEIAEVDIEYDNNSNYAEFFEGSGNVSFDTEYDEHGGILELGEAYLDWIDRYVTRSTDHPDEYNLIEYDGDLYVSYRLSSYFFSTPLRYNRQEKALTVNGALDTENVTSYWYEHRNSSISTDSAYVTHRGENYEEVILSVELNSARRELIIHGDHKLAKFEGVLYSVGQADKDIDVKILVTGVDDVERTLDEFTLEPGEVKDLELDLSGYNIVRFEGRTSVGGSQGENRLAIAGEVR</sequence>
<evidence type="ECO:0000256" key="2">
    <source>
        <dbReference type="SAM" id="SignalP"/>
    </source>
</evidence>
<gene>
    <name evidence="3" type="ORF">OWO01_06465</name>
</gene>
<dbReference type="Proteomes" id="UP001084197">
    <property type="component" value="Unassembled WGS sequence"/>
</dbReference>
<evidence type="ECO:0000313" key="3">
    <source>
        <dbReference type="EMBL" id="MCZ0702850.1"/>
    </source>
</evidence>